<sequence>MSLNVGNLDLTLQNINGPANVFTIVGKVLSNKKINSGAVKSTLLKGWNAKNHVDVNLVEDDKFVFVFQDKEDFSKVINQSPWSFRGNLFVLNHWPPEKVLGQVNLDHACFWIQVSNIPVMFINQENIRLIGNTVGSFIMSDLTSENQRWKKSIRIRVTIDLRKPLVDSVTFNPKPGVSINAEIRYERLADFCYICGLLGHKLSACTSSIHPSNVPSEKLSSFPFGPWLKTENNLSFKTPSQSSSSTSPAMKTLQPSPFETLKKDMEITLIPRVKSLTKVLQTQQPLLSPLPAQVFSILTDTTQCMALALNAQSKNVSSGNTLAISEVGLPICKSPKKSEPKNTTYLSIAKPFQSSLGPSSFTSPSKYVIPSKRPPLKPMFKETSSFQSTKRPLSDLTYFEPKKKSKQPIPSDYMDDLTLMLYNLELENSQPQSPCDNPSAHLFNIPGEVIHSLVFTQNFDHVDPRVIELESSSLMVTEKRVTKWKRLARVKKIITLLSDDDSSDSGKPQKISSHSFPGPEGSQE</sequence>
<evidence type="ECO:0008006" key="6">
    <source>
        <dbReference type="Google" id="ProtNLM"/>
    </source>
</evidence>
<evidence type="ECO:0000259" key="2">
    <source>
        <dbReference type="Pfam" id="PF14111"/>
    </source>
</evidence>
<dbReference type="InterPro" id="IPR025836">
    <property type="entry name" value="Zn_knuckle_CX2CX4HX4C"/>
</dbReference>
<dbReference type="PANTHER" id="PTHR31286">
    <property type="entry name" value="GLYCINE-RICH CELL WALL STRUCTURAL PROTEIN 1.8-LIKE"/>
    <property type="match status" value="1"/>
</dbReference>
<organism evidence="4 5">
    <name type="scientific">Buddleja alternifolia</name>
    <dbReference type="NCBI Taxonomy" id="168488"/>
    <lineage>
        <taxon>Eukaryota</taxon>
        <taxon>Viridiplantae</taxon>
        <taxon>Streptophyta</taxon>
        <taxon>Embryophyta</taxon>
        <taxon>Tracheophyta</taxon>
        <taxon>Spermatophyta</taxon>
        <taxon>Magnoliopsida</taxon>
        <taxon>eudicotyledons</taxon>
        <taxon>Gunneridae</taxon>
        <taxon>Pentapetalae</taxon>
        <taxon>asterids</taxon>
        <taxon>lamiids</taxon>
        <taxon>Lamiales</taxon>
        <taxon>Scrophulariaceae</taxon>
        <taxon>Buddlejeae</taxon>
        <taxon>Buddleja</taxon>
    </lineage>
</organism>
<evidence type="ECO:0000313" key="4">
    <source>
        <dbReference type="EMBL" id="KAG8387938.1"/>
    </source>
</evidence>
<feature type="domain" description="Zinc knuckle CX2CX4HX4C" evidence="3">
    <location>
        <begin position="159"/>
        <end position="206"/>
    </location>
</feature>
<evidence type="ECO:0000259" key="3">
    <source>
        <dbReference type="Pfam" id="PF14392"/>
    </source>
</evidence>
<gene>
    <name evidence="4" type="ORF">BUALT_Bualt02G0073300</name>
</gene>
<dbReference type="Pfam" id="PF14392">
    <property type="entry name" value="zf-CCHC_4"/>
    <property type="match status" value="1"/>
</dbReference>
<dbReference type="PANTHER" id="PTHR31286:SF178">
    <property type="entry name" value="DUF4283 DOMAIN-CONTAINING PROTEIN"/>
    <property type="match status" value="1"/>
</dbReference>
<keyword evidence="5" id="KW-1185">Reference proteome</keyword>
<dbReference type="AlphaFoldDB" id="A0AAV6Y8U6"/>
<feature type="region of interest" description="Disordered" evidence="1">
    <location>
        <begin position="498"/>
        <end position="524"/>
    </location>
</feature>
<dbReference type="InterPro" id="IPR025558">
    <property type="entry name" value="DUF4283"/>
</dbReference>
<protein>
    <recommendedName>
        <fullName evidence="6">DUF4283 domain-containing protein</fullName>
    </recommendedName>
</protein>
<proteinExistence type="predicted"/>
<dbReference type="InterPro" id="IPR040256">
    <property type="entry name" value="At4g02000-like"/>
</dbReference>
<dbReference type="Proteomes" id="UP000826271">
    <property type="component" value="Unassembled WGS sequence"/>
</dbReference>
<comment type="caution">
    <text evidence="4">The sequence shown here is derived from an EMBL/GenBank/DDBJ whole genome shotgun (WGS) entry which is preliminary data.</text>
</comment>
<accession>A0AAV6Y8U6</accession>
<name>A0AAV6Y8U6_9LAMI</name>
<dbReference type="Pfam" id="PF14111">
    <property type="entry name" value="DUF4283"/>
    <property type="match status" value="1"/>
</dbReference>
<evidence type="ECO:0000313" key="5">
    <source>
        <dbReference type="Proteomes" id="UP000826271"/>
    </source>
</evidence>
<feature type="domain" description="DUF4283" evidence="2">
    <location>
        <begin position="21"/>
        <end position="98"/>
    </location>
</feature>
<evidence type="ECO:0000256" key="1">
    <source>
        <dbReference type="SAM" id="MobiDB-lite"/>
    </source>
</evidence>
<dbReference type="EMBL" id="WHWC01000002">
    <property type="protein sequence ID" value="KAG8387938.1"/>
    <property type="molecule type" value="Genomic_DNA"/>
</dbReference>
<reference evidence="4" key="1">
    <citation type="submission" date="2019-10" db="EMBL/GenBank/DDBJ databases">
        <authorList>
            <person name="Zhang R."/>
            <person name="Pan Y."/>
            <person name="Wang J."/>
            <person name="Ma R."/>
            <person name="Yu S."/>
        </authorList>
    </citation>
    <scope>NUCLEOTIDE SEQUENCE</scope>
    <source>
        <strain evidence="4">LA-IB0</strain>
        <tissue evidence="4">Leaf</tissue>
    </source>
</reference>